<proteinExistence type="predicted"/>
<comment type="caution">
    <text evidence="1">The sequence shown here is derived from an EMBL/GenBank/DDBJ whole genome shotgun (WGS) entry which is preliminary data.</text>
</comment>
<reference evidence="1 2" key="1">
    <citation type="journal article" date="2013" name="Genome Announc.">
        <title>Whole Genome Sequencing and Comparative Analysis of Bartonella bacilliformis Strain INS, the Causative Agent of Carrion's Disease.</title>
        <authorList>
            <person name="Tarazona D."/>
            <person name="Padilla C."/>
            <person name="Caceres O."/>
            <person name="Montenegro J.D."/>
            <person name="Bailon H."/>
            <person name="Ventura G."/>
            <person name="Mendoza G."/>
            <person name="Anaya E."/>
            <person name="Guio H."/>
        </authorList>
    </citation>
    <scope>NUCLEOTIDE SEQUENCE [LARGE SCALE GENOMIC DNA]</scope>
    <source>
        <strain evidence="1 2">INS</strain>
    </source>
</reference>
<evidence type="ECO:0000313" key="1">
    <source>
        <dbReference type="EMBL" id="EKS43593.1"/>
    </source>
</evidence>
<organism evidence="1 2">
    <name type="scientific">Bartonella bacilliformis INS</name>
    <dbReference type="NCBI Taxonomy" id="1206782"/>
    <lineage>
        <taxon>Bacteria</taxon>
        <taxon>Pseudomonadati</taxon>
        <taxon>Pseudomonadota</taxon>
        <taxon>Alphaproteobacteria</taxon>
        <taxon>Hyphomicrobiales</taxon>
        <taxon>Bartonellaceae</taxon>
        <taxon>Bartonella</taxon>
    </lineage>
</organism>
<accession>A0ABN0IHA2</accession>
<dbReference type="EMBL" id="AMQK01000017">
    <property type="protein sequence ID" value="EKS43593.1"/>
    <property type="molecule type" value="Genomic_DNA"/>
</dbReference>
<gene>
    <name evidence="1" type="ORF">BbINS_04997</name>
</gene>
<dbReference type="Proteomes" id="UP000009359">
    <property type="component" value="Unassembled WGS sequence"/>
</dbReference>
<sequence>MKLSIIIDIMSAAEVSAEKILLCVKLYDQEEAAKRSKKASLAVQARWEKQKAEEATSVTSSYVFDDINHTEDTVVCNDTSVYNNTKILTYL</sequence>
<name>A0ABN0IHA2_BARBA</name>
<dbReference type="RefSeq" id="WP_005767633.1">
    <property type="nucleotide sequence ID" value="NZ_AMQK01000017.1"/>
</dbReference>
<dbReference type="GeneID" id="4684081"/>
<protein>
    <submittedName>
        <fullName evidence="1">Uncharacterized protein</fullName>
    </submittedName>
</protein>
<keyword evidence="2" id="KW-1185">Reference proteome</keyword>
<evidence type="ECO:0000313" key="2">
    <source>
        <dbReference type="Proteomes" id="UP000009359"/>
    </source>
</evidence>